<dbReference type="InterPro" id="IPR006121">
    <property type="entry name" value="HMA_dom"/>
</dbReference>
<dbReference type="PROSITE" id="PS50846">
    <property type="entry name" value="HMA_2"/>
    <property type="match status" value="1"/>
</dbReference>
<dbReference type="CDD" id="cd00371">
    <property type="entry name" value="HMA"/>
    <property type="match status" value="1"/>
</dbReference>
<dbReference type="RefSeq" id="WP_128982952.1">
    <property type="nucleotide sequence ID" value="NZ_PDKJ01000016.1"/>
</dbReference>
<dbReference type="GO" id="GO:0046872">
    <property type="term" value="F:metal ion binding"/>
    <property type="evidence" value="ECO:0007669"/>
    <property type="project" value="InterPro"/>
</dbReference>
<evidence type="ECO:0000313" key="3">
    <source>
        <dbReference type="Proteomes" id="UP000290172"/>
    </source>
</evidence>
<comment type="caution">
    <text evidence="2">The sequence shown here is derived from an EMBL/GenBank/DDBJ whole genome shotgun (WGS) entry which is preliminary data.</text>
</comment>
<evidence type="ECO:0000259" key="1">
    <source>
        <dbReference type="PROSITE" id="PS50846"/>
    </source>
</evidence>
<organism evidence="2 3">
    <name type="scientific">Halarcobacter ebronensis</name>
    <dbReference type="NCBI Taxonomy" id="1462615"/>
    <lineage>
        <taxon>Bacteria</taxon>
        <taxon>Pseudomonadati</taxon>
        <taxon>Campylobacterota</taxon>
        <taxon>Epsilonproteobacteria</taxon>
        <taxon>Campylobacterales</taxon>
        <taxon>Arcobacteraceae</taxon>
        <taxon>Halarcobacter</taxon>
    </lineage>
</organism>
<gene>
    <name evidence="2" type="ORF">CRV08_13340</name>
</gene>
<reference evidence="2 3" key="1">
    <citation type="submission" date="2017-10" db="EMBL/GenBank/DDBJ databases">
        <title>Genomics of the genus Arcobacter.</title>
        <authorList>
            <person name="Perez-Cataluna A."/>
            <person name="Figueras M.J."/>
        </authorList>
    </citation>
    <scope>NUCLEOTIDE SEQUENCE [LARGE SCALE GENOMIC DNA]</scope>
    <source>
        <strain evidence="2 3">CECT 8993</strain>
    </source>
</reference>
<evidence type="ECO:0000313" key="2">
    <source>
        <dbReference type="EMBL" id="RXJ66309.1"/>
    </source>
</evidence>
<dbReference type="Proteomes" id="UP000290172">
    <property type="component" value="Unassembled WGS sequence"/>
</dbReference>
<dbReference type="Pfam" id="PF00403">
    <property type="entry name" value="HMA"/>
    <property type="match status" value="1"/>
</dbReference>
<accession>A0A4Q0YB83</accession>
<name>A0A4Q0YB83_9BACT</name>
<dbReference type="SUPFAM" id="SSF55008">
    <property type="entry name" value="HMA, heavy metal-associated domain"/>
    <property type="match status" value="1"/>
</dbReference>
<dbReference type="EMBL" id="PDKJ01000016">
    <property type="protein sequence ID" value="RXJ66309.1"/>
    <property type="molecule type" value="Genomic_DNA"/>
</dbReference>
<dbReference type="Gene3D" id="3.30.70.100">
    <property type="match status" value="1"/>
</dbReference>
<sequence length="92" mass="10247">MKNLFFILIIASALFGSNITVFKVEGMHCPLCTMAVKKAVKNLDGIEKVSAKLNTKEVTVIYDDSVKIEDILEAIKTTSYEGVELSTKKYEK</sequence>
<dbReference type="InterPro" id="IPR036163">
    <property type="entry name" value="HMA_dom_sf"/>
</dbReference>
<dbReference type="AlphaFoldDB" id="A0A4Q0YB83"/>
<protein>
    <recommendedName>
        <fullName evidence="1">HMA domain-containing protein</fullName>
    </recommendedName>
</protein>
<proteinExistence type="predicted"/>
<feature type="domain" description="HMA" evidence="1">
    <location>
        <begin position="18"/>
        <end position="83"/>
    </location>
</feature>